<comment type="subcellular location">
    <subcellularLocation>
        <location evidence="1 11">Cytoplasm</location>
    </subcellularLocation>
</comment>
<dbReference type="Pfam" id="PF05746">
    <property type="entry name" value="DALR_1"/>
    <property type="match status" value="1"/>
</dbReference>
<feature type="domain" description="Arginyl tRNA synthetase N-terminal" evidence="14">
    <location>
        <begin position="6"/>
        <end position="85"/>
    </location>
</feature>
<dbReference type="GO" id="GO:0005737">
    <property type="term" value="C:cytoplasm"/>
    <property type="evidence" value="ECO:0007669"/>
    <property type="project" value="UniProtKB-SubCell"/>
</dbReference>
<dbReference type="SMART" id="SM00836">
    <property type="entry name" value="DALR_1"/>
    <property type="match status" value="1"/>
</dbReference>
<comment type="caution">
    <text evidence="15">The sequence shown here is derived from an EMBL/GenBank/DDBJ whole genome shotgun (WGS) entry which is preliminary data.</text>
</comment>
<reference evidence="15 16" key="1">
    <citation type="submission" date="2017-06" db="EMBL/GenBank/DDBJ databases">
        <title>Draft genome sequence of anaerobic fermentative bacterium Anaeromicrobium sediminis DY2726D isolated from West Pacific Ocean sediments.</title>
        <authorList>
            <person name="Zeng X."/>
        </authorList>
    </citation>
    <scope>NUCLEOTIDE SEQUENCE [LARGE SCALE GENOMIC DNA]</scope>
    <source>
        <strain evidence="15 16">DY2726D</strain>
    </source>
</reference>
<evidence type="ECO:0000256" key="11">
    <source>
        <dbReference type="HAMAP-Rule" id="MF_00123"/>
    </source>
</evidence>
<dbReference type="InterPro" id="IPR005148">
    <property type="entry name" value="Arg-tRNA-synth_N"/>
</dbReference>
<dbReference type="PRINTS" id="PR01038">
    <property type="entry name" value="TRNASYNTHARG"/>
</dbReference>
<dbReference type="AlphaFoldDB" id="A0A267MJ28"/>
<evidence type="ECO:0000256" key="2">
    <source>
        <dbReference type="ARBA" id="ARBA00005594"/>
    </source>
</evidence>
<dbReference type="SUPFAM" id="SSF55190">
    <property type="entry name" value="Arginyl-tRNA synthetase (ArgRS), N-terminal 'additional' domain"/>
    <property type="match status" value="1"/>
</dbReference>
<dbReference type="GO" id="GO:0005524">
    <property type="term" value="F:ATP binding"/>
    <property type="evidence" value="ECO:0007669"/>
    <property type="project" value="UniProtKB-UniRule"/>
</dbReference>
<dbReference type="CDD" id="cd00671">
    <property type="entry name" value="ArgRS_core"/>
    <property type="match status" value="1"/>
</dbReference>
<feature type="domain" description="DALR anticodon binding" evidence="13">
    <location>
        <begin position="451"/>
        <end position="565"/>
    </location>
</feature>
<dbReference type="FunFam" id="1.10.730.10:FF:000006">
    <property type="entry name" value="Arginyl-tRNA synthetase 2, mitochondrial"/>
    <property type="match status" value="1"/>
</dbReference>
<dbReference type="PANTHER" id="PTHR11956">
    <property type="entry name" value="ARGINYL-TRNA SYNTHETASE"/>
    <property type="match status" value="1"/>
</dbReference>
<protein>
    <recommendedName>
        <fullName evidence="11">Arginine--tRNA ligase</fullName>
        <ecNumber evidence="11">6.1.1.19</ecNumber>
    </recommendedName>
    <alternativeName>
        <fullName evidence="11">Arginyl-tRNA synthetase</fullName>
        <shortName evidence="11">ArgRS</shortName>
    </alternativeName>
</protein>
<keyword evidence="9 11" id="KW-0030">Aminoacyl-tRNA synthetase</keyword>
<dbReference type="EC" id="6.1.1.19" evidence="11"/>
<evidence type="ECO:0000256" key="12">
    <source>
        <dbReference type="RuleBase" id="RU363038"/>
    </source>
</evidence>
<dbReference type="InterPro" id="IPR035684">
    <property type="entry name" value="ArgRS_core"/>
</dbReference>
<dbReference type="PROSITE" id="PS00178">
    <property type="entry name" value="AA_TRNA_LIGASE_I"/>
    <property type="match status" value="1"/>
</dbReference>
<evidence type="ECO:0000256" key="4">
    <source>
        <dbReference type="ARBA" id="ARBA00022490"/>
    </source>
</evidence>
<dbReference type="CDD" id="cd07956">
    <property type="entry name" value="Anticodon_Ia_Arg"/>
    <property type="match status" value="1"/>
</dbReference>
<evidence type="ECO:0000313" key="15">
    <source>
        <dbReference type="EMBL" id="PAB59422.1"/>
    </source>
</evidence>
<evidence type="ECO:0000256" key="8">
    <source>
        <dbReference type="ARBA" id="ARBA00022917"/>
    </source>
</evidence>
<evidence type="ECO:0000256" key="3">
    <source>
        <dbReference type="ARBA" id="ARBA00011245"/>
    </source>
</evidence>
<dbReference type="Gene3D" id="1.10.730.10">
    <property type="entry name" value="Isoleucyl-tRNA Synthetase, Domain 1"/>
    <property type="match status" value="1"/>
</dbReference>
<organism evidence="15 16">
    <name type="scientific">Anaeromicrobium sediminis</name>
    <dbReference type="NCBI Taxonomy" id="1478221"/>
    <lineage>
        <taxon>Bacteria</taxon>
        <taxon>Bacillati</taxon>
        <taxon>Bacillota</taxon>
        <taxon>Clostridia</taxon>
        <taxon>Peptostreptococcales</taxon>
        <taxon>Thermotaleaceae</taxon>
        <taxon>Anaeromicrobium</taxon>
    </lineage>
</organism>
<dbReference type="PANTHER" id="PTHR11956:SF5">
    <property type="entry name" value="ARGININE--TRNA LIGASE, CYTOPLASMIC"/>
    <property type="match status" value="1"/>
</dbReference>
<evidence type="ECO:0000256" key="10">
    <source>
        <dbReference type="ARBA" id="ARBA00049339"/>
    </source>
</evidence>
<dbReference type="InterPro" id="IPR009080">
    <property type="entry name" value="tRNAsynth_Ia_anticodon-bd"/>
</dbReference>
<keyword evidence="6 11" id="KW-0547">Nucleotide-binding</keyword>
<dbReference type="SUPFAM" id="SSF52374">
    <property type="entry name" value="Nucleotidylyl transferase"/>
    <property type="match status" value="1"/>
</dbReference>
<dbReference type="OrthoDB" id="9805987at2"/>
<evidence type="ECO:0000256" key="6">
    <source>
        <dbReference type="ARBA" id="ARBA00022741"/>
    </source>
</evidence>
<dbReference type="Pfam" id="PF03485">
    <property type="entry name" value="Arg_tRNA_synt_N"/>
    <property type="match status" value="1"/>
</dbReference>
<evidence type="ECO:0000256" key="7">
    <source>
        <dbReference type="ARBA" id="ARBA00022840"/>
    </source>
</evidence>
<comment type="similarity">
    <text evidence="2 11 12">Belongs to the class-I aminoacyl-tRNA synthetase family.</text>
</comment>
<dbReference type="InterPro" id="IPR014729">
    <property type="entry name" value="Rossmann-like_a/b/a_fold"/>
</dbReference>
<dbReference type="InterPro" id="IPR036695">
    <property type="entry name" value="Arg-tRNA-synth_N_sf"/>
</dbReference>
<dbReference type="NCBIfam" id="TIGR00456">
    <property type="entry name" value="argS"/>
    <property type="match status" value="1"/>
</dbReference>
<accession>A0A267MJ28</accession>
<name>A0A267MJ28_9FIRM</name>
<gene>
    <name evidence="11" type="primary">argS</name>
    <name evidence="15" type="ORF">CCE28_09385</name>
</gene>
<keyword evidence="4 11" id="KW-0963">Cytoplasm</keyword>
<dbReference type="SUPFAM" id="SSF47323">
    <property type="entry name" value="Anticodon-binding domain of a subclass of class I aminoacyl-tRNA synthetases"/>
    <property type="match status" value="1"/>
</dbReference>
<dbReference type="Gene3D" id="3.30.1360.70">
    <property type="entry name" value="Arginyl tRNA synthetase N-terminal domain"/>
    <property type="match status" value="1"/>
</dbReference>
<comment type="catalytic activity">
    <reaction evidence="10 11">
        <text>tRNA(Arg) + L-arginine + ATP = L-arginyl-tRNA(Arg) + AMP + diphosphate</text>
        <dbReference type="Rhea" id="RHEA:20301"/>
        <dbReference type="Rhea" id="RHEA-COMP:9658"/>
        <dbReference type="Rhea" id="RHEA-COMP:9673"/>
        <dbReference type="ChEBI" id="CHEBI:30616"/>
        <dbReference type="ChEBI" id="CHEBI:32682"/>
        <dbReference type="ChEBI" id="CHEBI:33019"/>
        <dbReference type="ChEBI" id="CHEBI:78442"/>
        <dbReference type="ChEBI" id="CHEBI:78513"/>
        <dbReference type="ChEBI" id="CHEBI:456215"/>
        <dbReference type="EC" id="6.1.1.19"/>
    </reaction>
</comment>
<dbReference type="GO" id="GO:0004814">
    <property type="term" value="F:arginine-tRNA ligase activity"/>
    <property type="evidence" value="ECO:0007669"/>
    <property type="project" value="UniProtKB-UniRule"/>
</dbReference>
<keyword evidence="8 11" id="KW-0648">Protein biosynthesis</keyword>
<dbReference type="InterPro" id="IPR001412">
    <property type="entry name" value="aa-tRNA-synth_I_CS"/>
</dbReference>
<evidence type="ECO:0000313" key="16">
    <source>
        <dbReference type="Proteomes" id="UP000216024"/>
    </source>
</evidence>
<keyword evidence="5 11" id="KW-0436">Ligase</keyword>
<evidence type="ECO:0000259" key="13">
    <source>
        <dbReference type="SMART" id="SM00836"/>
    </source>
</evidence>
<keyword evidence="7 11" id="KW-0067">ATP-binding</keyword>
<dbReference type="EMBL" id="NIBG01000007">
    <property type="protein sequence ID" value="PAB59422.1"/>
    <property type="molecule type" value="Genomic_DNA"/>
</dbReference>
<feature type="short sequence motif" description="'HIGH' region" evidence="11">
    <location>
        <begin position="123"/>
        <end position="133"/>
    </location>
</feature>
<evidence type="ECO:0000256" key="5">
    <source>
        <dbReference type="ARBA" id="ARBA00022598"/>
    </source>
</evidence>
<dbReference type="Pfam" id="PF00750">
    <property type="entry name" value="tRNA-synt_1d"/>
    <property type="match status" value="1"/>
</dbReference>
<dbReference type="FunFam" id="3.40.50.620:FF:000116">
    <property type="entry name" value="Arginine--tRNA ligase"/>
    <property type="match status" value="1"/>
</dbReference>
<dbReference type="SMART" id="SM01016">
    <property type="entry name" value="Arg_tRNA_synt_N"/>
    <property type="match status" value="1"/>
</dbReference>
<keyword evidence="16" id="KW-1185">Reference proteome</keyword>
<evidence type="ECO:0000259" key="14">
    <source>
        <dbReference type="SMART" id="SM01016"/>
    </source>
</evidence>
<sequence>MLDFKKQVAEILAGKIEDLNENEILEMIEIPPNSDMGDYAFPCFRLAKIFRKAPNMIAQDMVNEIGKVEGFSKVENAGGYVNFFVDNTMFAKSIITEVFNKKESYGSSDMGSDKTVIVEYSSPNIAKPFHIGHIRTTVIGHALKNIYDFLGYDTVSINHLGDYGTQFGKLIVAFKAWGVEKEVEENPIPTLLKLYIKFHEVAEEKPELEDEARLWFKKLEEGDQEAKRLWQWFRDVSLKEFKKVYDMFGIEFDSYAGESFYSDKMPAVIDEMNEKNLLEESKGADIVNLEEFNMPPALIRKSDGSTLYITRDIAAAIYRKNHYDFYKNIYVVGSQQNLHFQQWFKVIELMGHEWAHDCIHVPFGMVALEEGTMSTRKGRVVFLEDVLKKAVEKTTEIMKEKNANLENLEEVAKAVGIGAVMFQELSNNRIKDYTFSWDRTLNFEGETGPYVQYSHARACSVLRKADMEVTSNIDFSLLDGAAISLLKTIELFPQVVKEAARKNEPSIVTRYIVDVAQDFNSFYHATPILVDDEETKKARLAVVYAAKETIKNGLALLGIKAPIKM</sequence>
<dbReference type="HAMAP" id="MF_00123">
    <property type="entry name" value="Arg_tRNA_synth"/>
    <property type="match status" value="1"/>
</dbReference>
<evidence type="ECO:0000256" key="1">
    <source>
        <dbReference type="ARBA" id="ARBA00004496"/>
    </source>
</evidence>
<dbReference type="InterPro" id="IPR008909">
    <property type="entry name" value="DALR_anticod-bd"/>
</dbReference>
<dbReference type="GO" id="GO:0006420">
    <property type="term" value="P:arginyl-tRNA aminoacylation"/>
    <property type="evidence" value="ECO:0007669"/>
    <property type="project" value="UniProtKB-UniRule"/>
</dbReference>
<proteinExistence type="inferred from homology"/>
<dbReference type="InterPro" id="IPR001278">
    <property type="entry name" value="Arg-tRNA-ligase"/>
</dbReference>
<dbReference type="Gene3D" id="3.40.50.620">
    <property type="entry name" value="HUPs"/>
    <property type="match status" value="1"/>
</dbReference>
<dbReference type="Proteomes" id="UP000216024">
    <property type="component" value="Unassembled WGS sequence"/>
</dbReference>
<dbReference type="RefSeq" id="WP_095133292.1">
    <property type="nucleotide sequence ID" value="NZ_NIBG01000007.1"/>
</dbReference>
<evidence type="ECO:0000256" key="9">
    <source>
        <dbReference type="ARBA" id="ARBA00023146"/>
    </source>
</evidence>
<comment type="subunit">
    <text evidence="3 11">Monomer.</text>
</comment>